<reference evidence="14 15" key="1">
    <citation type="submission" date="2017-03" db="EMBL/GenBank/DDBJ databases">
        <title>Genomes of endolithic fungi from Antarctica.</title>
        <authorList>
            <person name="Coleine C."/>
            <person name="Masonjones S."/>
            <person name="Stajich J.E."/>
        </authorList>
    </citation>
    <scope>NUCLEOTIDE SEQUENCE [LARGE SCALE GENOMIC DNA]</scope>
    <source>
        <strain evidence="14 15">CCFEE 6315</strain>
    </source>
</reference>
<feature type="disulfide bond" evidence="9">
    <location>
        <begin position="66"/>
        <end position="99"/>
    </location>
</feature>
<keyword evidence="15" id="KW-1185">Reference proteome</keyword>
<comment type="similarity">
    <text evidence="3">Belongs to the RBT5 family.</text>
</comment>
<evidence type="ECO:0000313" key="14">
    <source>
        <dbReference type="EMBL" id="TKA30378.1"/>
    </source>
</evidence>
<comment type="caution">
    <text evidence="14">The sequence shown here is derived from an EMBL/GenBank/DDBJ whole genome shotgun (WGS) entry which is preliminary data.</text>
</comment>
<evidence type="ECO:0000313" key="15">
    <source>
        <dbReference type="Proteomes" id="UP000308549"/>
    </source>
</evidence>
<evidence type="ECO:0000256" key="1">
    <source>
        <dbReference type="ARBA" id="ARBA00004589"/>
    </source>
</evidence>
<dbReference type="AlphaFoldDB" id="A0A4U0U5T2"/>
<name>A0A4U0U5T2_9PEZI</name>
<dbReference type="SMART" id="SM00747">
    <property type="entry name" value="CFEM"/>
    <property type="match status" value="1"/>
</dbReference>
<evidence type="ECO:0000256" key="6">
    <source>
        <dbReference type="ARBA" id="ARBA00022729"/>
    </source>
</evidence>
<keyword evidence="9" id="KW-0408">Iron</keyword>
<feature type="region of interest" description="Disordered" evidence="10">
    <location>
        <begin position="629"/>
        <end position="654"/>
    </location>
</feature>
<dbReference type="EMBL" id="NAJL01000011">
    <property type="protein sequence ID" value="TKA30378.1"/>
    <property type="molecule type" value="Genomic_DNA"/>
</dbReference>
<dbReference type="OrthoDB" id="5407957at2759"/>
<dbReference type="GO" id="GO:0005576">
    <property type="term" value="C:extracellular region"/>
    <property type="evidence" value="ECO:0007669"/>
    <property type="project" value="UniProtKB-SubCell"/>
</dbReference>
<evidence type="ECO:0000256" key="8">
    <source>
        <dbReference type="ARBA" id="ARBA00023288"/>
    </source>
</evidence>
<keyword evidence="4" id="KW-0964">Secreted</keyword>
<evidence type="ECO:0000256" key="3">
    <source>
        <dbReference type="ARBA" id="ARBA00010031"/>
    </source>
</evidence>
<dbReference type="Proteomes" id="UP000308549">
    <property type="component" value="Unassembled WGS sequence"/>
</dbReference>
<keyword evidence="5" id="KW-0325">Glycoprotein</keyword>
<feature type="disulfide bond" evidence="9">
    <location>
        <begin position="57"/>
        <end position="64"/>
    </location>
</feature>
<evidence type="ECO:0000256" key="10">
    <source>
        <dbReference type="SAM" id="MobiDB-lite"/>
    </source>
</evidence>
<evidence type="ECO:0000256" key="12">
    <source>
        <dbReference type="SAM" id="SignalP"/>
    </source>
</evidence>
<dbReference type="InterPro" id="IPR008427">
    <property type="entry name" value="Extracellular_membr_CFEM_dom"/>
</dbReference>
<dbReference type="GO" id="GO:0008289">
    <property type="term" value="F:lipid binding"/>
    <property type="evidence" value="ECO:0007669"/>
    <property type="project" value="InterPro"/>
</dbReference>
<feature type="signal peptide" evidence="12">
    <location>
        <begin position="1"/>
        <end position="21"/>
    </location>
</feature>
<evidence type="ECO:0000259" key="13">
    <source>
        <dbReference type="PROSITE" id="PS52012"/>
    </source>
</evidence>
<keyword evidence="5" id="KW-0336">GPI-anchor</keyword>
<dbReference type="GO" id="GO:0046872">
    <property type="term" value="F:metal ion binding"/>
    <property type="evidence" value="ECO:0007669"/>
    <property type="project" value="UniProtKB-UniRule"/>
</dbReference>
<feature type="transmembrane region" description="Helical" evidence="11">
    <location>
        <begin position="291"/>
        <end position="313"/>
    </location>
</feature>
<feature type="disulfide bond" evidence="9">
    <location>
        <begin position="43"/>
        <end position="83"/>
    </location>
</feature>
<evidence type="ECO:0000256" key="11">
    <source>
        <dbReference type="SAM" id="Phobius"/>
    </source>
</evidence>
<evidence type="ECO:0000256" key="7">
    <source>
        <dbReference type="ARBA" id="ARBA00023157"/>
    </source>
</evidence>
<dbReference type="PANTHER" id="PTHR31138">
    <property type="entry name" value="CHROMOSOME 19, WHOLE GENOME SHOTGUN SEQUENCE"/>
    <property type="match status" value="1"/>
</dbReference>
<dbReference type="PANTHER" id="PTHR31138:SF4">
    <property type="entry name" value="DUF5923 DOMAIN-CONTAINING PROTEIN"/>
    <property type="match status" value="1"/>
</dbReference>
<feature type="domain" description="CFEM" evidence="13">
    <location>
        <begin position="16"/>
        <end position="125"/>
    </location>
</feature>
<sequence>MRAFTQLVTALATTWITPVTSQSTSSSAGDAALAQMAEALPPCALNCLATLIPQSPCSVTDLACICTNVQLNQQSAICLASNCTVKESLATEKYQKSMCGAPIRDKTSVVPAVNWSLYPIALLSVVFRFWARSSWGKGAGLWWDDYMAILGLGKDMWTLPPHNITTVLMYFWIDEFLYIALLATSKISILFLYLRIFPATVSTWFRIGCFILMGVSLAYFTIYFFIILFSCEPLEYFWHQWDGEHTGSCINTNAEIYSSSALNIVLDLCVLILPIPRLLKLEVSLPKKLGICLTFSVGLFSVICSVIRLNFLVKWGDTTNPTWDYTNIAVWSTVEGAAVIICACMPQMAGPIKRAYQRSIGRLSSLGSRKYDSSGAKGSDGVELARARRQVSHENGIKKTLAVSAVYDGSGQEVGSPFICFFLPSTDRNSLPTLPNLIAVMSSCFGLRKKRRSSEREPLLPQYDDDTSLQRQLHAKLHTYQQLRAMSKGYLPSTEQIIINLRTLLASDVLNHENQDLSQSGMRLTKYTRQWLQQFMDLMQHKNGTDQIQDLVWFLSKSRISVDTQDLAARAKQARARADTAAAYQSVRTVGSLLLTNSDFRIFLSDLNTVGREVFKDSAFKLSSVAEEAGKQLEPSQEEQRAITQPGADAEVKGPISNQELGEEVKDVSKVVANGTAQVAQTAAESAGDKLSGDEGQTMLNRLKQAVSKLRQRNDYSDSVSTLSLLIQRYAMIYSRAADEIQQVAEQDTHENEALDRAMKNAWALVTSFGDKKEWRKTEELWHKVMDHKSSDPQFENMMNEVGNSLQSMLTDPSFFDNAQEKFSELRAKGQKTGQESKLNEDVSAFLRQVEITLRSILEDADIHALLQTTLRLFRTLSPLHQVTNPDLIQDSINVFVPLLIAAVQYIPIPRLEVSNPDVDLLLENLIIEPGHTVNQTSFLPYRLKVETYNDFELMKHKFRTASHTTSLMTIKLDGLSVRADEIGFWLRAHSGIFRLADEGIASFALDDRGIDIHVDVEICKERLEQILTLKAVRVHIHKLNYSTRKSKLTWFGWLLKPLLRPILRKTMEKQLATALADFFHAANRELLFARERLRATRISNPNDLMTFFRAVAARLTPDEDPDVYSRVGITPPAGGRVRQNVFKGVYAPGSVVKVWEDEAAHAAERVDDFREDGWRNEIFDIQTRMMT</sequence>
<feature type="transmembrane region" description="Helical" evidence="11">
    <location>
        <begin position="176"/>
        <end position="197"/>
    </location>
</feature>
<dbReference type="Pfam" id="PF19343">
    <property type="entry name" value="HAM1_N"/>
    <property type="match status" value="1"/>
</dbReference>
<feature type="binding site" description="axial binding residue" evidence="9">
    <location>
        <position position="61"/>
    </location>
    <ligand>
        <name>heme</name>
        <dbReference type="ChEBI" id="CHEBI:30413"/>
    </ligand>
    <ligandPart>
        <name>Fe</name>
        <dbReference type="ChEBI" id="CHEBI:18248"/>
    </ligandPart>
</feature>
<keyword evidence="9" id="KW-0349">Heme</keyword>
<dbReference type="PROSITE" id="PS52012">
    <property type="entry name" value="CFEM"/>
    <property type="match status" value="1"/>
</dbReference>
<dbReference type="InterPro" id="IPR045967">
    <property type="entry name" value="HAM1-like_N"/>
</dbReference>
<dbReference type="InterPro" id="IPR049326">
    <property type="entry name" value="Rhodopsin_dom_fungi"/>
</dbReference>
<keyword evidence="7 9" id="KW-1015">Disulfide bond</keyword>
<protein>
    <recommendedName>
        <fullName evidence="13">CFEM domain-containing protein</fullName>
    </recommendedName>
</protein>
<evidence type="ECO:0000256" key="5">
    <source>
        <dbReference type="ARBA" id="ARBA00022622"/>
    </source>
</evidence>
<dbReference type="SUPFAM" id="SSF55394">
    <property type="entry name" value="Bactericidal permeability-increasing protein, BPI"/>
    <property type="match status" value="1"/>
</dbReference>
<keyword evidence="9" id="KW-0479">Metal-binding</keyword>
<keyword evidence="11" id="KW-1133">Transmembrane helix</keyword>
<dbReference type="InterPro" id="IPR017943">
    <property type="entry name" value="Bactericidal_perm-incr_a/b_dom"/>
</dbReference>
<dbReference type="Pfam" id="PF20684">
    <property type="entry name" value="Fung_rhodopsin"/>
    <property type="match status" value="1"/>
</dbReference>
<proteinExistence type="inferred from homology"/>
<keyword evidence="11" id="KW-0812">Transmembrane</keyword>
<gene>
    <name evidence="14" type="ORF">B0A50_02605</name>
</gene>
<feature type="transmembrane region" description="Helical" evidence="11">
    <location>
        <begin position="328"/>
        <end position="349"/>
    </location>
</feature>
<feature type="transmembrane region" description="Helical" evidence="11">
    <location>
        <begin position="112"/>
        <end position="131"/>
    </location>
</feature>
<evidence type="ECO:0000256" key="2">
    <source>
        <dbReference type="ARBA" id="ARBA00004613"/>
    </source>
</evidence>
<keyword evidence="11" id="KW-0472">Membrane</keyword>
<feature type="chain" id="PRO_5020542490" description="CFEM domain-containing protein" evidence="12">
    <location>
        <begin position="22"/>
        <end position="1188"/>
    </location>
</feature>
<keyword evidence="8" id="KW-0449">Lipoprotein</keyword>
<dbReference type="Pfam" id="PF05730">
    <property type="entry name" value="CFEM"/>
    <property type="match status" value="1"/>
</dbReference>
<evidence type="ECO:0000256" key="4">
    <source>
        <dbReference type="ARBA" id="ARBA00022525"/>
    </source>
</evidence>
<feature type="disulfide bond" evidence="9">
    <location>
        <begin position="47"/>
        <end position="78"/>
    </location>
</feature>
<organism evidence="14 15">
    <name type="scientific">Salinomyces thailandicus</name>
    <dbReference type="NCBI Taxonomy" id="706561"/>
    <lineage>
        <taxon>Eukaryota</taxon>
        <taxon>Fungi</taxon>
        <taxon>Dikarya</taxon>
        <taxon>Ascomycota</taxon>
        <taxon>Pezizomycotina</taxon>
        <taxon>Dothideomycetes</taxon>
        <taxon>Dothideomycetidae</taxon>
        <taxon>Mycosphaerellales</taxon>
        <taxon>Teratosphaeriaceae</taxon>
        <taxon>Salinomyces</taxon>
    </lineage>
</organism>
<feature type="transmembrane region" description="Helical" evidence="11">
    <location>
        <begin position="209"/>
        <end position="229"/>
    </location>
</feature>
<accession>A0A4U0U5T2</accession>
<keyword evidence="6 12" id="KW-0732">Signal</keyword>
<evidence type="ECO:0000256" key="9">
    <source>
        <dbReference type="PROSITE-ProRule" id="PRU01356"/>
    </source>
</evidence>
<comment type="subcellular location">
    <subcellularLocation>
        <location evidence="1">Membrane</location>
        <topology evidence="1">Lipid-anchor</topology>
        <topology evidence="1">GPI-anchor</topology>
    </subcellularLocation>
    <subcellularLocation>
        <location evidence="2">Secreted</location>
    </subcellularLocation>
</comment>
<dbReference type="GO" id="GO:0098552">
    <property type="term" value="C:side of membrane"/>
    <property type="evidence" value="ECO:0007669"/>
    <property type="project" value="UniProtKB-KW"/>
</dbReference>